<gene>
    <name evidence="2" type="ORF">K2173_026818</name>
</gene>
<evidence type="ECO:0000313" key="3">
    <source>
        <dbReference type="Proteomes" id="UP001159364"/>
    </source>
</evidence>
<proteinExistence type="predicted"/>
<evidence type="ECO:0000313" key="2">
    <source>
        <dbReference type="EMBL" id="KAJ8771641.1"/>
    </source>
</evidence>
<name>A0AAV8TXA1_9ROSI</name>
<comment type="caution">
    <text evidence="2">The sequence shown here is derived from an EMBL/GenBank/DDBJ whole genome shotgun (WGS) entry which is preliminary data.</text>
</comment>
<sequence>MRLLLRKGATGFLVWGYGEKKVKTLEVKAGAPSPSSSGLSPSGVVPVSAASPDGAKSVTSRANVRSVGKKKSGVALKWSKGVSNEVLMQPVYASSTDHSEEEETGEASRDSTESDDSHNETSVATLAGSSAKQTVGGEPTSPGLSTWGRRFVAVGLLMVEVLQRRCVFCCKTTLVLGCMPVFMGLGRWKFSTCFALRFLLHAHAAVSGCHWN</sequence>
<dbReference type="AlphaFoldDB" id="A0AAV8TXA1"/>
<dbReference type="EMBL" id="JAIWQS010000002">
    <property type="protein sequence ID" value="KAJ8771641.1"/>
    <property type="molecule type" value="Genomic_DNA"/>
</dbReference>
<feature type="compositionally biased region" description="Basic and acidic residues" evidence="1">
    <location>
        <begin position="106"/>
        <end position="119"/>
    </location>
</feature>
<feature type="compositionally biased region" description="Polar residues" evidence="1">
    <location>
        <begin position="120"/>
        <end position="133"/>
    </location>
</feature>
<dbReference type="Proteomes" id="UP001159364">
    <property type="component" value="Linkage Group LG02"/>
</dbReference>
<evidence type="ECO:0000256" key="1">
    <source>
        <dbReference type="SAM" id="MobiDB-lite"/>
    </source>
</evidence>
<feature type="compositionally biased region" description="Low complexity" evidence="1">
    <location>
        <begin position="29"/>
        <end position="52"/>
    </location>
</feature>
<keyword evidence="3" id="KW-1185">Reference proteome</keyword>
<feature type="region of interest" description="Disordered" evidence="1">
    <location>
        <begin position="29"/>
        <end position="64"/>
    </location>
</feature>
<feature type="region of interest" description="Disordered" evidence="1">
    <location>
        <begin position="91"/>
        <end position="142"/>
    </location>
</feature>
<organism evidence="2 3">
    <name type="scientific">Erythroxylum novogranatense</name>
    <dbReference type="NCBI Taxonomy" id="1862640"/>
    <lineage>
        <taxon>Eukaryota</taxon>
        <taxon>Viridiplantae</taxon>
        <taxon>Streptophyta</taxon>
        <taxon>Embryophyta</taxon>
        <taxon>Tracheophyta</taxon>
        <taxon>Spermatophyta</taxon>
        <taxon>Magnoliopsida</taxon>
        <taxon>eudicotyledons</taxon>
        <taxon>Gunneridae</taxon>
        <taxon>Pentapetalae</taxon>
        <taxon>rosids</taxon>
        <taxon>fabids</taxon>
        <taxon>Malpighiales</taxon>
        <taxon>Erythroxylaceae</taxon>
        <taxon>Erythroxylum</taxon>
    </lineage>
</organism>
<reference evidence="2 3" key="1">
    <citation type="submission" date="2021-09" db="EMBL/GenBank/DDBJ databases">
        <title>Genomic insights and catalytic innovation underlie evolution of tropane alkaloids biosynthesis.</title>
        <authorList>
            <person name="Wang Y.-J."/>
            <person name="Tian T."/>
            <person name="Huang J.-P."/>
            <person name="Huang S.-X."/>
        </authorList>
    </citation>
    <scope>NUCLEOTIDE SEQUENCE [LARGE SCALE GENOMIC DNA]</scope>
    <source>
        <strain evidence="2">KIB-2018</strain>
        <tissue evidence="2">Leaf</tissue>
    </source>
</reference>
<accession>A0AAV8TXA1</accession>
<protein>
    <submittedName>
        <fullName evidence="2">Uncharacterized protein</fullName>
    </submittedName>
</protein>